<dbReference type="GO" id="GO:0004672">
    <property type="term" value="F:protein kinase activity"/>
    <property type="evidence" value="ECO:0007669"/>
    <property type="project" value="InterPro"/>
</dbReference>
<dbReference type="Pfam" id="PF00069">
    <property type="entry name" value="Pkinase"/>
    <property type="match status" value="1"/>
</dbReference>
<evidence type="ECO:0000313" key="3">
    <source>
        <dbReference type="Proteomes" id="UP001054889"/>
    </source>
</evidence>
<dbReference type="PROSITE" id="PS50011">
    <property type="entry name" value="PROTEIN_KINASE_DOM"/>
    <property type="match status" value="1"/>
</dbReference>
<feature type="domain" description="Protein kinase" evidence="1">
    <location>
        <begin position="1"/>
        <end position="71"/>
    </location>
</feature>
<keyword evidence="3" id="KW-1185">Reference proteome</keyword>
<reference evidence="2" key="1">
    <citation type="journal article" date="2018" name="DNA Res.">
        <title>Multiple hybrid de novo genome assembly of finger millet, an orphan allotetraploid crop.</title>
        <authorList>
            <person name="Hatakeyama M."/>
            <person name="Aluri S."/>
            <person name="Balachadran M.T."/>
            <person name="Sivarajan S.R."/>
            <person name="Patrignani A."/>
            <person name="Gruter S."/>
            <person name="Poveda L."/>
            <person name="Shimizu-Inatsugi R."/>
            <person name="Baeten J."/>
            <person name="Francoijs K.J."/>
            <person name="Nataraja K.N."/>
            <person name="Reddy Y.A.N."/>
            <person name="Phadnis S."/>
            <person name="Ravikumar R.L."/>
            <person name="Schlapbach R."/>
            <person name="Sreeman S.M."/>
            <person name="Shimizu K.K."/>
        </authorList>
    </citation>
    <scope>NUCLEOTIDE SEQUENCE</scope>
</reference>
<dbReference type="EMBL" id="BQKI01000004">
    <property type="protein sequence ID" value="GJM93482.1"/>
    <property type="molecule type" value="Genomic_DNA"/>
</dbReference>
<dbReference type="PANTHER" id="PTHR48055">
    <property type="entry name" value="LEUCINE-RICH REPEAT RECEPTOR PROTEIN KINASE EMS1"/>
    <property type="match status" value="1"/>
</dbReference>
<dbReference type="InterPro" id="IPR011009">
    <property type="entry name" value="Kinase-like_dom_sf"/>
</dbReference>
<accession>A0AAV5C5Q1</accession>
<dbReference type="InterPro" id="IPR051564">
    <property type="entry name" value="LRR_receptor-like_kinase"/>
</dbReference>
<gene>
    <name evidence="2" type="primary">ga10042</name>
    <name evidence="2" type="ORF">PR202_ga10042</name>
</gene>
<dbReference type="GO" id="GO:0005524">
    <property type="term" value="F:ATP binding"/>
    <property type="evidence" value="ECO:0007669"/>
    <property type="project" value="InterPro"/>
</dbReference>
<protein>
    <recommendedName>
        <fullName evidence="1">Protein kinase domain-containing protein</fullName>
    </recommendedName>
</protein>
<evidence type="ECO:0000313" key="2">
    <source>
        <dbReference type="EMBL" id="GJM93482.1"/>
    </source>
</evidence>
<dbReference type="SUPFAM" id="SSF56112">
    <property type="entry name" value="Protein kinase-like (PK-like)"/>
    <property type="match status" value="1"/>
</dbReference>
<evidence type="ECO:0000259" key="1">
    <source>
        <dbReference type="PROSITE" id="PS50011"/>
    </source>
</evidence>
<dbReference type="PANTHER" id="PTHR48055:SF57">
    <property type="entry name" value="PROTEIN KINASE DOMAIN-CONTAINING PROTEIN"/>
    <property type="match status" value="1"/>
</dbReference>
<dbReference type="InterPro" id="IPR000719">
    <property type="entry name" value="Prot_kinase_dom"/>
</dbReference>
<sequence length="71" mass="7810">MAIEYLHYQHVEVVLPCDLKPSNILLETDMTAHVSDFGISKFLMGDDNFITLTSMPGIVGYMTPGNASSTM</sequence>
<name>A0AAV5C5Q1_ELECO</name>
<dbReference type="Proteomes" id="UP001054889">
    <property type="component" value="Unassembled WGS sequence"/>
</dbReference>
<dbReference type="Gene3D" id="1.10.510.10">
    <property type="entry name" value="Transferase(Phosphotransferase) domain 1"/>
    <property type="match status" value="1"/>
</dbReference>
<comment type="caution">
    <text evidence="2">The sequence shown here is derived from an EMBL/GenBank/DDBJ whole genome shotgun (WGS) entry which is preliminary data.</text>
</comment>
<proteinExistence type="predicted"/>
<dbReference type="GO" id="GO:0016020">
    <property type="term" value="C:membrane"/>
    <property type="evidence" value="ECO:0007669"/>
    <property type="project" value="TreeGrafter"/>
</dbReference>
<organism evidence="2 3">
    <name type="scientific">Eleusine coracana subsp. coracana</name>
    <dbReference type="NCBI Taxonomy" id="191504"/>
    <lineage>
        <taxon>Eukaryota</taxon>
        <taxon>Viridiplantae</taxon>
        <taxon>Streptophyta</taxon>
        <taxon>Embryophyta</taxon>
        <taxon>Tracheophyta</taxon>
        <taxon>Spermatophyta</taxon>
        <taxon>Magnoliopsida</taxon>
        <taxon>Liliopsida</taxon>
        <taxon>Poales</taxon>
        <taxon>Poaceae</taxon>
        <taxon>PACMAD clade</taxon>
        <taxon>Chloridoideae</taxon>
        <taxon>Cynodonteae</taxon>
        <taxon>Eleusininae</taxon>
        <taxon>Eleusine</taxon>
    </lineage>
</organism>
<dbReference type="AlphaFoldDB" id="A0AAV5C5Q1"/>
<reference evidence="2" key="2">
    <citation type="submission" date="2021-12" db="EMBL/GenBank/DDBJ databases">
        <title>Resequencing data analysis of finger millet.</title>
        <authorList>
            <person name="Hatakeyama M."/>
            <person name="Aluri S."/>
            <person name="Balachadran M.T."/>
            <person name="Sivarajan S.R."/>
            <person name="Poveda L."/>
            <person name="Shimizu-Inatsugi R."/>
            <person name="Schlapbach R."/>
            <person name="Sreeman S.M."/>
            <person name="Shimizu K.K."/>
        </authorList>
    </citation>
    <scope>NUCLEOTIDE SEQUENCE</scope>
</reference>